<evidence type="ECO:0000313" key="2">
    <source>
        <dbReference type="EMBL" id="GAC32310.1"/>
    </source>
</evidence>
<protein>
    <submittedName>
        <fullName evidence="2">Uncharacterized protein</fullName>
    </submittedName>
</protein>
<dbReference type="Proteomes" id="UP000006322">
    <property type="component" value="Unassembled WGS sequence"/>
</dbReference>
<accession>K7AAB5</accession>
<name>K7AAB5_9ALTE</name>
<feature type="compositionally biased region" description="Polar residues" evidence="1">
    <location>
        <begin position="205"/>
        <end position="219"/>
    </location>
</feature>
<dbReference type="AlphaFoldDB" id="K7AAB5"/>
<feature type="region of interest" description="Disordered" evidence="1">
    <location>
        <begin position="90"/>
        <end position="219"/>
    </location>
</feature>
<reference evidence="3" key="1">
    <citation type="journal article" date="2014" name="Environ. Microbiol.">
        <title>Comparative genomics of the marine bacterial genus Glaciecola reveals the high degree of genomic diversity and genomic characteristic for cold adaptation.</title>
        <authorList>
            <person name="Qin Q.L."/>
            <person name="Xie B.B."/>
            <person name="Yu Y."/>
            <person name="Shu Y.L."/>
            <person name="Rong J.C."/>
            <person name="Zhang Y.J."/>
            <person name="Zhao D.L."/>
            <person name="Chen X.L."/>
            <person name="Zhang X.Y."/>
            <person name="Chen B."/>
            <person name="Zhou B.C."/>
            <person name="Zhang Y.Z."/>
        </authorList>
    </citation>
    <scope>NUCLEOTIDE SEQUENCE [LARGE SCALE GENOMIC DNA]</scope>
    <source>
        <strain evidence="3">LMG 21857</strain>
    </source>
</reference>
<evidence type="ECO:0000313" key="3">
    <source>
        <dbReference type="Proteomes" id="UP000006322"/>
    </source>
</evidence>
<gene>
    <name evidence="2" type="ORF">GPLA_1396</name>
</gene>
<evidence type="ECO:0000256" key="1">
    <source>
        <dbReference type="SAM" id="MobiDB-lite"/>
    </source>
</evidence>
<organism evidence="2 3">
    <name type="scientific">Paraglaciecola polaris LMG 21857</name>
    <dbReference type="NCBI Taxonomy" id="1129793"/>
    <lineage>
        <taxon>Bacteria</taxon>
        <taxon>Pseudomonadati</taxon>
        <taxon>Pseudomonadota</taxon>
        <taxon>Gammaproteobacteria</taxon>
        <taxon>Alteromonadales</taxon>
        <taxon>Alteromonadaceae</taxon>
        <taxon>Paraglaciecola</taxon>
    </lineage>
</organism>
<proteinExistence type="predicted"/>
<keyword evidence="3" id="KW-1185">Reference proteome</keyword>
<sequence>MTPVRIRARLFIAVTSARESRALHARRGRRIACIRDRLGQCLRRDLLIVEGHGRRGPTVPLHDHRDLADTGDARESSLYDWCTGDAAHILNRKRGGPRGGVSASGESQGGDGHCSANQGLHGHKSPGLKGCIRGREGTAQRKGTPSLRRRARSQPTARFWQSGSRPGEHKHYLPRSPPSVGGRRARSPQRERQALRPQRRAGKAQAQSSFRSTPRSRQC</sequence>
<dbReference type="EMBL" id="BAER01000036">
    <property type="protein sequence ID" value="GAC32310.1"/>
    <property type="molecule type" value="Genomic_DNA"/>
</dbReference>
<comment type="caution">
    <text evidence="2">The sequence shown here is derived from an EMBL/GenBank/DDBJ whole genome shotgun (WGS) entry which is preliminary data.</text>
</comment>
<feature type="compositionally biased region" description="Polar residues" evidence="1">
    <location>
        <begin position="153"/>
        <end position="164"/>
    </location>
</feature>